<dbReference type="AlphaFoldDB" id="A0A182FVT5"/>
<dbReference type="Gene3D" id="1.20.1250.20">
    <property type="entry name" value="MFS general substrate transporter like domains"/>
    <property type="match status" value="1"/>
</dbReference>
<protein>
    <recommendedName>
        <fullName evidence="8">Major facilitator superfamily associated domain-containing protein</fullName>
    </recommendedName>
</protein>
<feature type="transmembrane region" description="Helical" evidence="7">
    <location>
        <begin position="1011"/>
        <end position="1030"/>
    </location>
</feature>
<feature type="transmembrane region" description="Helical" evidence="7">
    <location>
        <begin position="53"/>
        <end position="72"/>
    </location>
</feature>
<accession>A0A182FVT5</accession>
<feature type="transmembrane region" description="Helical" evidence="7">
    <location>
        <begin position="84"/>
        <end position="106"/>
    </location>
</feature>
<dbReference type="EnsemblMetazoa" id="AALB010670-RA">
    <property type="protein sequence ID" value="AALB010670-PA"/>
    <property type="gene ID" value="AALB010670"/>
</dbReference>
<evidence type="ECO:0000313" key="9">
    <source>
        <dbReference type="EnsemblMetazoa" id="AALB010670-PA"/>
    </source>
</evidence>
<proteinExistence type="inferred from homology"/>
<feature type="compositionally biased region" description="Basic and acidic residues" evidence="6">
    <location>
        <begin position="671"/>
        <end position="684"/>
    </location>
</feature>
<feature type="compositionally biased region" description="Acidic residues" evidence="6">
    <location>
        <begin position="363"/>
        <end position="398"/>
    </location>
</feature>
<dbReference type="Proteomes" id="UP000069272">
    <property type="component" value="Chromosome 3R"/>
</dbReference>
<dbReference type="Gene3D" id="4.10.1080.10">
    <property type="entry name" value="TSP type-3 repeat"/>
    <property type="match status" value="3"/>
</dbReference>
<feature type="compositionally biased region" description="Basic and acidic residues" evidence="6">
    <location>
        <begin position="558"/>
        <end position="570"/>
    </location>
</feature>
<dbReference type="GO" id="GO:0016020">
    <property type="term" value="C:membrane"/>
    <property type="evidence" value="ECO:0007669"/>
    <property type="project" value="UniProtKB-SubCell"/>
</dbReference>
<evidence type="ECO:0000259" key="8">
    <source>
        <dbReference type="Pfam" id="PF12832"/>
    </source>
</evidence>
<dbReference type="PANTHER" id="PTHR16172">
    <property type="entry name" value="MAJOR FACILITATOR SUPERFAMILY DOMAIN-CONTAINING PROTEIN 6-LIKE"/>
    <property type="match status" value="1"/>
</dbReference>
<feature type="compositionally biased region" description="Acidic residues" evidence="6">
    <location>
        <begin position="464"/>
        <end position="499"/>
    </location>
</feature>
<dbReference type="InterPro" id="IPR028974">
    <property type="entry name" value="TSP_type-3_rpt"/>
</dbReference>
<dbReference type="Pfam" id="PF12832">
    <property type="entry name" value="MFS_1_like"/>
    <property type="match status" value="2"/>
</dbReference>
<feature type="transmembrane region" description="Helical" evidence="7">
    <location>
        <begin position="1042"/>
        <end position="1065"/>
    </location>
</feature>
<feature type="domain" description="Major facilitator superfamily associated" evidence="8">
    <location>
        <begin position="1019"/>
        <end position="1120"/>
    </location>
</feature>
<keyword evidence="10" id="KW-1185">Reference proteome</keyword>
<keyword evidence="3 7" id="KW-0812">Transmembrane</keyword>
<evidence type="ECO:0000256" key="3">
    <source>
        <dbReference type="ARBA" id="ARBA00022692"/>
    </source>
</evidence>
<feature type="transmembrane region" description="Helical" evidence="7">
    <location>
        <begin position="956"/>
        <end position="973"/>
    </location>
</feature>
<comment type="similarity">
    <text evidence="2">Belongs to the major facilitator superfamily. MFSD6 family.</text>
</comment>
<feature type="compositionally biased region" description="Acidic residues" evidence="6">
    <location>
        <begin position="571"/>
        <end position="612"/>
    </location>
</feature>
<keyword evidence="5 7" id="KW-0472">Membrane</keyword>
<dbReference type="VEuPathDB" id="VectorBase:AALB010670"/>
<evidence type="ECO:0000256" key="4">
    <source>
        <dbReference type="ARBA" id="ARBA00022989"/>
    </source>
</evidence>
<feature type="region of interest" description="Disordered" evidence="6">
    <location>
        <begin position="186"/>
        <end position="733"/>
    </location>
</feature>
<evidence type="ECO:0000313" key="10">
    <source>
        <dbReference type="Proteomes" id="UP000069272"/>
    </source>
</evidence>
<dbReference type="STRING" id="7167.A0A182FVT5"/>
<dbReference type="PANTHER" id="PTHR16172:SF27">
    <property type="entry name" value="FI19426P1"/>
    <property type="match status" value="1"/>
</dbReference>
<name>A0A182FVT5_ANOAL</name>
<feature type="transmembrane region" description="Helical" evidence="7">
    <location>
        <begin position="1133"/>
        <end position="1152"/>
    </location>
</feature>
<comment type="subcellular location">
    <subcellularLocation>
        <location evidence="1">Membrane</location>
        <topology evidence="1">Multi-pass membrane protein</topology>
    </subcellularLocation>
</comment>
<evidence type="ECO:0000256" key="6">
    <source>
        <dbReference type="SAM" id="MobiDB-lite"/>
    </source>
</evidence>
<evidence type="ECO:0000256" key="2">
    <source>
        <dbReference type="ARBA" id="ARBA00005241"/>
    </source>
</evidence>
<dbReference type="GO" id="GO:0005509">
    <property type="term" value="F:calcium ion binding"/>
    <property type="evidence" value="ECO:0007669"/>
    <property type="project" value="InterPro"/>
</dbReference>
<feature type="compositionally biased region" description="Acidic residues" evidence="6">
    <location>
        <begin position="213"/>
        <end position="243"/>
    </location>
</feature>
<feature type="compositionally biased region" description="Basic and acidic residues" evidence="6">
    <location>
        <begin position="617"/>
        <end position="627"/>
    </location>
</feature>
<keyword evidence="4 7" id="KW-1133">Transmembrane helix</keyword>
<organism evidence="9 10">
    <name type="scientific">Anopheles albimanus</name>
    <name type="common">New world malaria mosquito</name>
    <dbReference type="NCBI Taxonomy" id="7167"/>
    <lineage>
        <taxon>Eukaryota</taxon>
        <taxon>Metazoa</taxon>
        <taxon>Ecdysozoa</taxon>
        <taxon>Arthropoda</taxon>
        <taxon>Hexapoda</taxon>
        <taxon>Insecta</taxon>
        <taxon>Pterygota</taxon>
        <taxon>Neoptera</taxon>
        <taxon>Endopterygota</taxon>
        <taxon>Diptera</taxon>
        <taxon>Nematocera</taxon>
        <taxon>Culicoidea</taxon>
        <taxon>Culicidae</taxon>
        <taxon>Anophelinae</taxon>
        <taxon>Anopheles</taxon>
    </lineage>
</organism>
<evidence type="ECO:0000256" key="1">
    <source>
        <dbReference type="ARBA" id="ARBA00004141"/>
    </source>
</evidence>
<dbReference type="InterPro" id="IPR036259">
    <property type="entry name" value="MFS_trans_sf"/>
</dbReference>
<dbReference type="PROSITE" id="PS51257">
    <property type="entry name" value="PROKAR_LIPOPROTEIN"/>
    <property type="match status" value="1"/>
</dbReference>
<feature type="compositionally biased region" description="Acidic residues" evidence="6">
    <location>
        <begin position="690"/>
        <end position="727"/>
    </location>
</feature>
<dbReference type="SUPFAM" id="SSF103473">
    <property type="entry name" value="MFS general substrate transporter"/>
    <property type="match status" value="2"/>
</dbReference>
<feature type="transmembrane region" description="Helical" evidence="7">
    <location>
        <begin position="12"/>
        <end position="33"/>
    </location>
</feature>
<feature type="compositionally biased region" description="Acidic residues" evidence="6">
    <location>
        <begin position="628"/>
        <end position="669"/>
    </location>
</feature>
<feature type="compositionally biased region" description="Acidic residues" evidence="6">
    <location>
        <begin position="522"/>
        <end position="556"/>
    </location>
</feature>
<feature type="compositionally biased region" description="Acidic residues" evidence="6">
    <location>
        <begin position="250"/>
        <end position="284"/>
    </location>
</feature>
<feature type="compositionally biased region" description="Acidic residues" evidence="6">
    <location>
        <begin position="420"/>
        <end position="442"/>
    </location>
</feature>
<dbReference type="InterPro" id="IPR051717">
    <property type="entry name" value="MFS_MFSD6"/>
</dbReference>
<feature type="transmembrane region" description="Helical" evidence="7">
    <location>
        <begin position="1100"/>
        <end position="1121"/>
    </location>
</feature>
<evidence type="ECO:0000256" key="7">
    <source>
        <dbReference type="SAM" id="Phobius"/>
    </source>
</evidence>
<dbReference type="InterPro" id="IPR024989">
    <property type="entry name" value="MFS_assoc_dom"/>
</dbReference>
<feature type="domain" description="Major facilitator superfamily associated" evidence="8">
    <location>
        <begin position="13"/>
        <end position="936"/>
    </location>
</feature>
<sequence length="1185" mass="128472">MEEKPLFEAKHCLSLKCVLFLFYGGLGCIYPFLQTNMTQKGFAYSEIYSISAFIPLAALLGPFVFALLADKWATGSAFAYGKRLRILTAIAVIASMVLYVLLMFAVSRTPPPEVCEPQASFLCNRKGAFIVQEKCSDSGVCHDWAVEKSGSLKLQNCTYSCQQESQFESTCYARQAKSAQLVATLQDDGQGDDGGTVLDLGSGHGSIERDTDGDGIPDNLDTDDDNDGIPDSNDPDSSNDLDGDGIPNELDPDDDNDGVPDTEDLDDDNDGIPDDQDVDDDNDGIPDTLEGKARTNDLDGDGIPNELDDDDDNDGIPDAEDEDDDNDGIPDAQDPDDDNDGVPDALEGKPLANDLDGDGIPNELDDDDDNDGIPDAKDEDDDNDGVPDATDLDDDNDGIPDALEGKAPTNDLDGDGIPNEQDEDDDNDGIPDAQDPDDDNDGVPDALEGKAPTNDLDGDGIPNEQDDDDDGDGIPDAEDTDDDNDGIPDEKDVDDDNDGIPDAQEGKAKLNDLDGDGIPNDQDPDDDNDGIPDAEDNDDDNDGIPDDKDSDDDNDGVPDWKDRTNAHDLDGDGIPDAEDEDDDNDGIPDAEDDDDDNDGIPDAEDLDDDNDGIPDTLEGKAVTHDLDGDGIPDDEDPDDDNDGIPDTEDDDDDNDGIPDAEDVDDDNDGILDVHDKGQRSKNDLDGDGISNDEDPDDDNDGIPDDQDSDDDNDGIPDGDDEDDDNDGIADNQETVIVPTAIICADADEEDEVCHTYTQGSIQLTATFDEHSERDEGDECSYPLDGFRCPLDKAWIKAQPVGCKAVVQCDIVDPYADSDSILHGTACDGDEDNDGDDDEGDATFYYYLSIRSLLDFFLLGALTLLNTAIVVATRDPSTGVADFGRQLVWGAVGWIIFFNDDYEQPYMLFVILYTTAAVILLSPLKMDLSPAEEWWQFRTTPQKFLSVPAVRKYFQRCWLPFLVAIGLGSMWSVIDSIDESHMLGVPNGNDGDDADGEVATGSKRSSDLFHTFVRTILLAGDLLAIPVLVYSRRIIEAFGTCKILVAAFLSLVLRFILLAILDYALWDVVEDWLLPTTLGLTWITLVLHFRDLLPRKVTALAQALPVIAHFGFGRFFGALIGIEQHYHRLENDYEILAGVLFAVTILSIVLYRYREIVLGWLGQYIPSLKPADANGAAAKAKGETNV</sequence>
<reference evidence="9" key="2">
    <citation type="submission" date="2022-08" db="UniProtKB">
        <authorList>
            <consortium name="EnsemblMetazoa"/>
        </authorList>
    </citation>
    <scope>IDENTIFICATION</scope>
    <source>
        <strain evidence="9">STECLA/ALBI9_A</strain>
    </source>
</reference>
<reference evidence="9 10" key="1">
    <citation type="journal article" date="2017" name="G3 (Bethesda)">
        <title>The Physical Genome Mapping of Anopheles albimanus Corrected Scaffold Misassemblies and Identified Interarm Rearrangements in Genus Anopheles.</title>
        <authorList>
            <person name="Artemov G.N."/>
            <person name="Peery A.N."/>
            <person name="Jiang X."/>
            <person name="Tu Z."/>
            <person name="Stegniy V.N."/>
            <person name="Sharakhova M.V."/>
            <person name="Sharakhov I.V."/>
        </authorList>
    </citation>
    <scope>NUCLEOTIDE SEQUENCE [LARGE SCALE GENOMIC DNA]</scope>
    <source>
        <strain evidence="9 10">ALBI9_A</strain>
    </source>
</reference>
<evidence type="ECO:0000256" key="5">
    <source>
        <dbReference type="ARBA" id="ARBA00023136"/>
    </source>
</evidence>
<dbReference type="VEuPathDB" id="VectorBase:AALB20_026455"/>
<feature type="compositionally biased region" description="Acidic residues" evidence="6">
    <location>
        <begin position="306"/>
        <end position="341"/>
    </location>
</feature>
<feature type="transmembrane region" description="Helical" evidence="7">
    <location>
        <begin position="904"/>
        <end position="923"/>
    </location>
</feature>